<feature type="domain" description="C3H1-type" evidence="5">
    <location>
        <begin position="446"/>
        <end position="474"/>
    </location>
</feature>
<dbReference type="SUPFAM" id="SSF54928">
    <property type="entry name" value="RNA-binding domain, RBD"/>
    <property type="match status" value="1"/>
</dbReference>
<feature type="repeat" description="ANK" evidence="3">
    <location>
        <begin position="103"/>
        <end position="135"/>
    </location>
</feature>
<dbReference type="InterPro" id="IPR036770">
    <property type="entry name" value="Ankyrin_rpt-contain_sf"/>
</dbReference>
<reference evidence="6 7" key="1">
    <citation type="journal article" date="2023" name="G3 (Bethesda)">
        <title>A chromosome-length genome assembly and annotation of blackberry (Rubus argutus, cv. 'Hillquist').</title>
        <authorList>
            <person name="Bruna T."/>
            <person name="Aryal R."/>
            <person name="Dudchenko O."/>
            <person name="Sargent D.J."/>
            <person name="Mead D."/>
            <person name="Buti M."/>
            <person name="Cavallini A."/>
            <person name="Hytonen T."/>
            <person name="Andres J."/>
            <person name="Pham M."/>
            <person name="Weisz D."/>
            <person name="Mascagni F."/>
            <person name="Usai G."/>
            <person name="Natali L."/>
            <person name="Bassil N."/>
            <person name="Fernandez G.E."/>
            <person name="Lomsadze A."/>
            <person name="Armour M."/>
            <person name="Olukolu B."/>
            <person name="Poorten T."/>
            <person name="Britton C."/>
            <person name="Davik J."/>
            <person name="Ashrafi H."/>
            <person name="Aiden E.L."/>
            <person name="Borodovsky M."/>
            <person name="Worthington M."/>
        </authorList>
    </citation>
    <scope>NUCLEOTIDE SEQUENCE [LARGE SCALE GENOMIC DNA]</scope>
    <source>
        <strain evidence="6">PI 553951</strain>
    </source>
</reference>
<dbReference type="EMBL" id="JBEDUW010000001">
    <property type="protein sequence ID" value="KAK9950747.1"/>
    <property type="molecule type" value="Genomic_DNA"/>
</dbReference>
<protein>
    <recommendedName>
        <fullName evidence="5">C3H1-type domain-containing protein</fullName>
    </recommendedName>
</protein>
<evidence type="ECO:0000313" key="7">
    <source>
        <dbReference type="Proteomes" id="UP001457282"/>
    </source>
</evidence>
<dbReference type="GO" id="GO:0003676">
    <property type="term" value="F:nucleic acid binding"/>
    <property type="evidence" value="ECO:0007669"/>
    <property type="project" value="InterPro"/>
</dbReference>
<dbReference type="Proteomes" id="UP001457282">
    <property type="component" value="Unassembled WGS sequence"/>
</dbReference>
<dbReference type="PANTHER" id="PTHR24203:SF86">
    <property type="entry name" value="PROTEASOME 26S SUBUNIT, NON-ATPASE 10"/>
    <property type="match status" value="1"/>
</dbReference>
<dbReference type="GO" id="GO:0008270">
    <property type="term" value="F:zinc ion binding"/>
    <property type="evidence" value="ECO:0007669"/>
    <property type="project" value="UniProtKB-KW"/>
</dbReference>
<feature type="zinc finger region" description="C3H1-type" evidence="4">
    <location>
        <begin position="446"/>
        <end position="474"/>
    </location>
</feature>
<dbReference type="Gene3D" id="1.25.40.20">
    <property type="entry name" value="Ankyrin repeat-containing domain"/>
    <property type="match status" value="2"/>
</dbReference>
<evidence type="ECO:0000256" key="1">
    <source>
        <dbReference type="ARBA" id="ARBA00022737"/>
    </source>
</evidence>
<dbReference type="InterPro" id="IPR012677">
    <property type="entry name" value="Nucleotide-bd_a/b_plait_sf"/>
</dbReference>
<accession>A0AAW1YPU6</accession>
<dbReference type="SUPFAM" id="SSF48403">
    <property type="entry name" value="Ankyrin repeat"/>
    <property type="match status" value="1"/>
</dbReference>
<evidence type="ECO:0000313" key="6">
    <source>
        <dbReference type="EMBL" id="KAK9950747.1"/>
    </source>
</evidence>
<keyword evidence="1" id="KW-0677">Repeat</keyword>
<evidence type="ECO:0000256" key="4">
    <source>
        <dbReference type="PROSITE-ProRule" id="PRU00723"/>
    </source>
</evidence>
<sequence length="795" mass="86743">MVPIPHFCSSAPKCNLLASSTERVDSAEGEKCLIVAVYLDSKAELLSQTKRLALAAGSEPLVDRVTASKLLHVCCNLDSAECASALLGGGLGAIPLVNELDDSGKSPLHTAAAAHAARCVEVLLEEDARTDLTTKDGQAQLALELSLCDKRIDVNWNLNDFSIEDLVIHMSEKDLSTVRLLCDKTKEIAEVAYSYAIQGRVAAFTALLIVAAEKVNVSVLELRDSESDSKEKVTIYECLVLLREIELLQLFGAVGHSGGADKKVTTPLIRAAREGDEAVIWLLLKTNIDVIDADADGNSALHWILRLLRLLCPQQIKILSLLLEHGARVSQRTACHIAAGNGNSVALEVLLLQDPDGVQYKTEMKETPLFFAVKNESMDCAELFLNLGRKYGQGAIDLATSQDMCYILLNPTTVSLIKHAFPSQDKCTALELTDEDTTTERYVISSTKAEICKYLDSHRGCVGGAKCFYAHCEEESWKVKEGADWSHYPAAKQLKRKIFVGELPSSVDSDVLGKFFEEEFGSVEDAIVIVTQQKTSGDLKCLPDLSIGDGDESKCIQDLSADDGGDSKCVQNLSVDGSSDTNCLHNLSADNAVDSKYHQDISIFNASENYNLNATSYVEEKPSCVYQEKKNCAENKSHCVHSGQLHGQKEIDMLAGETDNGSIEDNNMSKSYFIRESDFCMATFGLRMGRSADAKSFEFFIAGLQSGTPTCYHLVYENEKNKKLDKIEMCKVVGSGSSFADIVFSPNWKGYGNNVSLEEAIQRACWALLIAALWDKHTGGILTGSSLPYDTSLVH</sequence>
<dbReference type="PROSITE" id="PS50103">
    <property type="entry name" value="ZF_C3H1"/>
    <property type="match status" value="1"/>
</dbReference>
<organism evidence="6 7">
    <name type="scientific">Rubus argutus</name>
    <name type="common">Southern blackberry</name>
    <dbReference type="NCBI Taxonomy" id="59490"/>
    <lineage>
        <taxon>Eukaryota</taxon>
        <taxon>Viridiplantae</taxon>
        <taxon>Streptophyta</taxon>
        <taxon>Embryophyta</taxon>
        <taxon>Tracheophyta</taxon>
        <taxon>Spermatophyta</taxon>
        <taxon>Magnoliopsida</taxon>
        <taxon>eudicotyledons</taxon>
        <taxon>Gunneridae</taxon>
        <taxon>Pentapetalae</taxon>
        <taxon>rosids</taxon>
        <taxon>fabids</taxon>
        <taxon>Rosales</taxon>
        <taxon>Rosaceae</taxon>
        <taxon>Rosoideae</taxon>
        <taxon>Rosoideae incertae sedis</taxon>
        <taxon>Rubus</taxon>
    </lineage>
</organism>
<evidence type="ECO:0000256" key="2">
    <source>
        <dbReference type="ARBA" id="ARBA00023043"/>
    </source>
</evidence>
<keyword evidence="2 3" id="KW-0040">ANK repeat</keyword>
<dbReference type="SMART" id="SM00248">
    <property type="entry name" value="ANK"/>
    <property type="match status" value="4"/>
</dbReference>
<dbReference type="PANTHER" id="PTHR24203">
    <property type="entry name" value="ANKYRIN REPEAT FAMILY PROTEIN"/>
    <property type="match status" value="1"/>
</dbReference>
<comment type="caution">
    <text evidence="6">The sequence shown here is derived from an EMBL/GenBank/DDBJ whole genome shotgun (WGS) entry which is preliminary data.</text>
</comment>
<evidence type="ECO:0000259" key="5">
    <source>
        <dbReference type="PROSITE" id="PS50103"/>
    </source>
</evidence>
<dbReference type="InterPro" id="IPR002110">
    <property type="entry name" value="Ankyrin_rpt"/>
</dbReference>
<dbReference type="PROSITE" id="PS50297">
    <property type="entry name" value="ANK_REP_REGION"/>
    <property type="match status" value="1"/>
</dbReference>
<name>A0AAW1YPU6_RUBAR</name>
<dbReference type="GO" id="GO:0010468">
    <property type="term" value="P:regulation of gene expression"/>
    <property type="evidence" value="ECO:0007669"/>
    <property type="project" value="UniProtKB-ARBA"/>
</dbReference>
<dbReference type="InterPro" id="IPR000571">
    <property type="entry name" value="Znf_CCCH"/>
</dbReference>
<keyword evidence="7" id="KW-1185">Reference proteome</keyword>
<proteinExistence type="predicted"/>
<dbReference type="PROSITE" id="PS50088">
    <property type="entry name" value="ANK_REPEAT"/>
    <property type="match status" value="1"/>
</dbReference>
<dbReference type="Gene3D" id="3.30.70.330">
    <property type="match status" value="1"/>
</dbReference>
<dbReference type="Pfam" id="PF12796">
    <property type="entry name" value="Ank_2"/>
    <property type="match status" value="2"/>
</dbReference>
<keyword evidence="4" id="KW-0863">Zinc-finger</keyword>
<keyword evidence="4" id="KW-0862">Zinc</keyword>
<evidence type="ECO:0000256" key="3">
    <source>
        <dbReference type="PROSITE-ProRule" id="PRU00023"/>
    </source>
</evidence>
<dbReference type="AlphaFoldDB" id="A0AAW1YPU6"/>
<gene>
    <name evidence="6" type="ORF">M0R45_006219</name>
</gene>
<keyword evidence="4" id="KW-0479">Metal-binding</keyword>
<dbReference type="InterPro" id="IPR035979">
    <property type="entry name" value="RBD_domain_sf"/>
</dbReference>